<feature type="transmembrane region" description="Helical" evidence="13">
    <location>
        <begin position="477"/>
        <end position="496"/>
    </location>
</feature>
<feature type="region of interest" description="Disordered" evidence="12">
    <location>
        <begin position="72"/>
        <end position="114"/>
    </location>
</feature>
<keyword evidence="9 13" id="KW-1133">Transmembrane helix</keyword>
<evidence type="ECO:0000313" key="15">
    <source>
        <dbReference type="EnsemblPlants" id="PAC:32947031.CDS.1"/>
    </source>
</evidence>
<feature type="transmembrane region" description="Helical" evidence="13">
    <location>
        <begin position="656"/>
        <end position="674"/>
    </location>
</feature>
<reference evidence="14 16" key="1">
    <citation type="journal article" date="2008" name="Science">
        <title>The Physcomitrella genome reveals evolutionary insights into the conquest of land by plants.</title>
        <authorList>
            <person name="Rensing S."/>
            <person name="Lang D."/>
            <person name="Zimmer A."/>
            <person name="Terry A."/>
            <person name="Salamov A."/>
            <person name="Shapiro H."/>
            <person name="Nishiyama T."/>
            <person name="Perroud P.-F."/>
            <person name="Lindquist E."/>
            <person name="Kamisugi Y."/>
            <person name="Tanahashi T."/>
            <person name="Sakakibara K."/>
            <person name="Fujita T."/>
            <person name="Oishi K."/>
            <person name="Shin-I T."/>
            <person name="Kuroki Y."/>
            <person name="Toyoda A."/>
            <person name="Suzuki Y."/>
            <person name="Hashimoto A."/>
            <person name="Yamaguchi K."/>
            <person name="Sugano A."/>
            <person name="Kohara Y."/>
            <person name="Fujiyama A."/>
            <person name="Anterola A."/>
            <person name="Aoki S."/>
            <person name="Ashton N."/>
            <person name="Barbazuk W.B."/>
            <person name="Barker E."/>
            <person name="Bennetzen J."/>
            <person name="Bezanilla M."/>
            <person name="Blankenship R."/>
            <person name="Cho S.H."/>
            <person name="Dutcher S."/>
            <person name="Estelle M."/>
            <person name="Fawcett J.A."/>
            <person name="Gundlach H."/>
            <person name="Hanada K."/>
            <person name="Heyl A."/>
            <person name="Hicks K.A."/>
            <person name="Hugh J."/>
            <person name="Lohr M."/>
            <person name="Mayer K."/>
            <person name="Melkozernov A."/>
            <person name="Murata T."/>
            <person name="Nelson D."/>
            <person name="Pils B."/>
            <person name="Prigge M."/>
            <person name="Reiss B."/>
            <person name="Renner T."/>
            <person name="Rombauts S."/>
            <person name="Rushton P."/>
            <person name="Sanderfoot A."/>
            <person name="Schween G."/>
            <person name="Shiu S.-H."/>
            <person name="Stueber K."/>
            <person name="Theodoulou F.L."/>
            <person name="Tu H."/>
            <person name="Van de Peer Y."/>
            <person name="Verrier P.J."/>
            <person name="Waters E."/>
            <person name="Wood A."/>
            <person name="Yang L."/>
            <person name="Cove D."/>
            <person name="Cuming A."/>
            <person name="Hasebe M."/>
            <person name="Lucas S."/>
            <person name="Mishler D.B."/>
            <person name="Reski R."/>
            <person name="Grigoriev I."/>
            <person name="Quatrano R.S."/>
            <person name="Boore J.L."/>
        </authorList>
    </citation>
    <scope>NUCLEOTIDE SEQUENCE [LARGE SCALE GENOMIC DNA]</scope>
    <source>
        <strain evidence="15 16">cv. Gransden 2004</strain>
    </source>
</reference>
<keyword evidence="4" id="KW-0934">Plastid</keyword>
<keyword evidence="5" id="KW-0645">Protease</keyword>
<feature type="transmembrane region" description="Helical" evidence="13">
    <location>
        <begin position="621"/>
        <end position="644"/>
    </location>
</feature>
<dbReference type="PaxDb" id="3218-PP1S44_132V6.1"/>
<keyword evidence="11 13" id="KW-0472">Membrane</keyword>
<keyword evidence="8" id="KW-0809">Transit peptide</keyword>
<evidence type="ECO:0000313" key="14">
    <source>
        <dbReference type="EMBL" id="PNR33264.1"/>
    </source>
</evidence>
<dbReference type="GO" id="GO:0009507">
    <property type="term" value="C:chloroplast"/>
    <property type="evidence" value="ECO:0000318"/>
    <property type="project" value="GO_Central"/>
</dbReference>
<dbReference type="GO" id="GO:0031969">
    <property type="term" value="C:chloroplast membrane"/>
    <property type="evidence" value="ECO:0007669"/>
    <property type="project" value="UniProtKB-SubCell"/>
</dbReference>
<evidence type="ECO:0000256" key="4">
    <source>
        <dbReference type="ARBA" id="ARBA00022640"/>
    </source>
</evidence>
<dbReference type="InParanoid" id="A0A2K1IVG3"/>
<keyword evidence="6 13" id="KW-0812">Transmembrane</keyword>
<dbReference type="InterPro" id="IPR044838">
    <property type="entry name" value="EGY1-like"/>
</dbReference>
<evidence type="ECO:0000256" key="3">
    <source>
        <dbReference type="ARBA" id="ARBA00022528"/>
    </source>
</evidence>
<dbReference type="EnsemblPlants" id="Pp3c20_16450V3.1">
    <property type="protein sequence ID" value="PAC:32947031.CDS.1"/>
    <property type="gene ID" value="Pp3c20_16450"/>
</dbReference>
<evidence type="ECO:0000256" key="10">
    <source>
        <dbReference type="ARBA" id="ARBA00023049"/>
    </source>
</evidence>
<keyword evidence="7" id="KW-0378">Hydrolase</keyword>
<evidence type="ECO:0000256" key="1">
    <source>
        <dbReference type="ARBA" id="ARBA00004508"/>
    </source>
</evidence>
<keyword evidence="10" id="KW-0482">Metalloprotease</keyword>
<keyword evidence="3" id="KW-0150">Chloroplast</keyword>
<reference evidence="14 16" key="2">
    <citation type="journal article" date="2018" name="Plant J.">
        <title>The Physcomitrella patens chromosome-scale assembly reveals moss genome structure and evolution.</title>
        <authorList>
            <person name="Lang D."/>
            <person name="Ullrich K.K."/>
            <person name="Murat F."/>
            <person name="Fuchs J."/>
            <person name="Jenkins J."/>
            <person name="Haas F.B."/>
            <person name="Piednoel M."/>
            <person name="Gundlach H."/>
            <person name="Van Bel M."/>
            <person name="Meyberg R."/>
            <person name="Vives C."/>
            <person name="Morata J."/>
            <person name="Symeonidi A."/>
            <person name="Hiss M."/>
            <person name="Muchero W."/>
            <person name="Kamisugi Y."/>
            <person name="Saleh O."/>
            <person name="Blanc G."/>
            <person name="Decker E.L."/>
            <person name="van Gessel N."/>
            <person name="Grimwood J."/>
            <person name="Hayes R.D."/>
            <person name="Graham S.W."/>
            <person name="Gunter L.E."/>
            <person name="McDaniel S.F."/>
            <person name="Hoernstein S.N.W."/>
            <person name="Larsson A."/>
            <person name="Li F.W."/>
            <person name="Perroud P.F."/>
            <person name="Phillips J."/>
            <person name="Ranjan P."/>
            <person name="Rokshar D.S."/>
            <person name="Rothfels C.J."/>
            <person name="Schneider L."/>
            <person name="Shu S."/>
            <person name="Stevenson D.W."/>
            <person name="Thummler F."/>
            <person name="Tillich M."/>
            <person name="Villarreal Aguilar J.C."/>
            <person name="Widiez T."/>
            <person name="Wong G.K."/>
            <person name="Wymore A."/>
            <person name="Zhang Y."/>
            <person name="Zimmer A.D."/>
            <person name="Quatrano R.S."/>
            <person name="Mayer K.F.X."/>
            <person name="Goodstein D."/>
            <person name="Casacuberta J.M."/>
            <person name="Vandepoele K."/>
            <person name="Reski R."/>
            <person name="Cuming A.C."/>
            <person name="Tuskan G.A."/>
            <person name="Maumus F."/>
            <person name="Salse J."/>
            <person name="Schmutz J."/>
            <person name="Rensing S.A."/>
        </authorList>
    </citation>
    <scope>NUCLEOTIDE SEQUENCE [LARGE SCALE GENOMIC DNA]</scope>
    <source>
        <strain evidence="15 16">cv. Gransden 2004</strain>
    </source>
</reference>
<sequence length="728" mass="78804">MGVLPSVVGASCSRGAGMLSLHSAVRGEDWNRKCVVSVWQRKGSASCNSNQGLRRIWRDGCVRRNLRVCSNSNGNGENELRNGDVSGDAEKESEEERIGKEEEKDSNSASNSGRVVVEVSPAVLKQMERVAKKSALEQNNGLSVTGMMDMLEDAIKSGADQVRGKDSNGGLSLIEQNLKKRREMFKAQGQLDGADSEKPPISLSFDVDARNDENRFDGAYFARLEELGEETLEMNTLDDFYPAFVILITDALLELGDLMKMLGDGEFFSTQAMLRASRIPVQKTASALKGFPEDSQLRTSLENILVNVQALSFYISSLFAGPDGVILNPDESLATEADLLYNMYYKYKHKETLTVPLDEKELVEQVLSQHGFTTVAKAVRCRQGLIFSGNWSKTPALARLEMQKTLDAKFEGLVAIILDKVPGTTENGVIIAHRYELLSFTLAEKGDFVLAGTLLFGVLVGSLQFDPADVGIDQVYLQGWIVALGLFAVIAGGWLARKAVATLYKVSHMVRLPFSLPVPHQGAFGTAVYYKGCLPDRTSLLDLSLSSAFASLAISGALMGASYTSWASSNSSGVVGFDGLLLVPEHLFSYSQLFSWLIHNLSVATISGEFGEDLNLVLNPLALAGVLGLHSTALGLLPVGIFDGGRIVTGIFGRDAQHIVTTVTFILVAVALAVKEPWLAFAWIVSTTPVLIDDWFQIDEATQPSLLRKVVGLGMVLGAVGAFVPTLV</sequence>
<dbReference type="Proteomes" id="UP000006727">
    <property type="component" value="Chromosome 20"/>
</dbReference>
<keyword evidence="16" id="KW-1185">Reference proteome</keyword>
<protein>
    <submittedName>
        <fullName evidence="14 15">Uncharacterized protein</fullName>
    </submittedName>
</protein>
<evidence type="ECO:0000313" key="16">
    <source>
        <dbReference type="Proteomes" id="UP000006727"/>
    </source>
</evidence>
<evidence type="ECO:0000256" key="6">
    <source>
        <dbReference type="ARBA" id="ARBA00022692"/>
    </source>
</evidence>
<evidence type="ECO:0000256" key="7">
    <source>
        <dbReference type="ARBA" id="ARBA00022801"/>
    </source>
</evidence>
<dbReference type="EMBL" id="ABEU02000020">
    <property type="protein sequence ID" value="PNR33264.1"/>
    <property type="molecule type" value="Genomic_DNA"/>
</dbReference>
<dbReference type="AlphaFoldDB" id="A0A2K1IVG3"/>
<evidence type="ECO:0000256" key="8">
    <source>
        <dbReference type="ARBA" id="ARBA00022946"/>
    </source>
</evidence>
<feature type="transmembrane region" description="Helical" evidence="13">
    <location>
        <begin position="540"/>
        <end position="563"/>
    </location>
</feature>
<evidence type="ECO:0000256" key="5">
    <source>
        <dbReference type="ARBA" id="ARBA00022670"/>
    </source>
</evidence>
<evidence type="ECO:0000256" key="9">
    <source>
        <dbReference type="ARBA" id="ARBA00022989"/>
    </source>
</evidence>
<name>A0A2K1IVG3_PHYPA</name>
<evidence type="ECO:0000256" key="2">
    <source>
        <dbReference type="ARBA" id="ARBA00007931"/>
    </source>
</evidence>
<gene>
    <name evidence="14" type="ORF">PHYPA_025207</name>
</gene>
<accession>A0A2K1IVG3</accession>
<evidence type="ECO:0000256" key="12">
    <source>
        <dbReference type="SAM" id="MobiDB-lite"/>
    </source>
</evidence>
<dbReference type="EnsemblPlants" id="Pp3c20_16450V3.2">
    <property type="protein sequence ID" value="PAC:32947032.CDS.1"/>
    <property type="gene ID" value="Pp3c20_16450"/>
</dbReference>
<comment type="similarity">
    <text evidence="2">Belongs to the peptidase M50B family.</text>
</comment>
<evidence type="ECO:0000256" key="11">
    <source>
        <dbReference type="ARBA" id="ARBA00023136"/>
    </source>
</evidence>
<evidence type="ECO:0000256" key="13">
    <source>
        <dbReference type="SAM" id="Phobius"/>
    </source>
</evidence>
<organism evidence="14">
    <name type="scientific">Physcomitrium patens</name>
    <name type="common">Spreading-leaved earth moss</name>
    <name type="synonym">Physcomitrella patens</name>
    <dbReference type="NCBI Taxonomy" id="3218"/>
    <lineage>
        <taxon>Eukaryota</taxon>
        <taxon>Viridiplantae</taxon>
        <taxon>Streptophyta</taxon>
        <taxon>Embryophyta</taxon>
        <taxon>Bryophyta</taxon>
        <taxon>Bryophytina</taxon>
        <taxon>Bryopsida</taxon>
        <taxon>Funariidae</taxon>
        <taxon>Funariales</taxon>
        <taxon>Funariaceae</taxon>
        <taxon>Physcomitrium</taxon>
    </lineage>
</organism>
<dbReference type="GO" id="GO:0004222">
    <property type="term" value="F:metalloendopeptidase activity"/>
    <property type="evidence" value="ECO:0000318"/>
    <property type="project" value="GO_Central"/>
</dbReference>
<dbReference type="Gramene" id="Pp3c20_16450V3.2">
    <property type="protein sequence ID" value="PAC:32947032.CDS.1"/>
    <property type="gene ID" value="Pp3c20_16450"/>
</dbReference>
<feature type="transmembrane region" description="Helical" evidence="13">
    <location>
        <begin position="710"/>
        <end position="727"/>
    </location>
</feature>
<dbReference type="GO" id="GO:0006508">
    <property type="term" value="P:proteolysis"/>
    <property type="evidence" value="ECO:0007669"/>
    <property type="project" value="UniProtKB-KW"/>
</dbReference>
<reference evidence="15" key="3">
    <citation type="submission" date="2020-12" db="UniProtKB">
        <authorList>
            <consortium name="EnsemblPlants"/>
        </authorList>
    </citation>
    <scope>IDENTIFICATION</scope>
</reference>
<dbReference type="PANTHER" id="PTHR31412:SF6">
    <property type="match status" value="1"/>
</dbReference>
<dbReference type="Gramene" id="Pp3c20_16450V3.1">
    <property type="protein sequence ID" value="PAC:32947031.CDS.1"/>
    <property type="gene ID" value="Pp3c20_16450"/>
</dbReference>
<dbReference type="PANTHER" id="PTHR31412">
    <property type="entry name" value="ZINC METALLOPROTEASE EGY1"/>
    <property type="match status" value="1"/>
</dbReference>
<comment type="subcellular location">
    <subcellularLocation>
        <location evidence="1">Plastid</location>
        <location evidence="1">Chloroplast membrane</location>
        <topology evidence="1">Multi-pass membrane protein</topology>
    </subcellularLocation>
</comment>
<proteinExistence type="inferred from homology"/>
<feature type="compositionally biased region" description="Basic and acidic residues" evidence="12">
    <location>
        <begin position="78"/>
        <end position="106"/>
    </location>
</feature>